<proteinExistence type="predicted"/>
<evidence type="ECO:0000313" key="2">
    <source>
        <dbReference type="EMBL" id="EDP34616.1"/>
    </source>
</evidence>
<gene>
    <name evidence="2" type="ORF">Bm1_25325</name>
</gene>
<name>A8PH54_BRUMA</name>
<organism evidence="2">
    <name type="scientific">Brugia malayi</name>
    <name type="common">Filarial nematode worm</name>
    <dbReference type="NCBI Taxonomy" id="6279"/>
    <lineage>
        <taxon>Eukaryota</taxon>
        <taxon>Metazoa</taxon>
        <taxon>Ecdysozoa</taxon>
        <taxon>Nematoda</taxon>
        <taxon>Chromadorea</taxon>
        <taxon>Rhabditida</taxon>
        <taxon>Spirurina</taxon>
        <taxon>Spiruromorpha</taxon>
        <taxon>Filarioidea</taxon>
        <taxon>Onchocercidae</taxon>
        <taxon>Brugia</taxon>
    </lineage>
</organism>
<sequence>MIYDIMKLVRSFHEIIIRDKTFYSIRNTMRILPGTTNTRKYGSIWTYPRCKYKGRSSFRIDVCDHKKLQRIYILSLNNPFVSKVQFFLALLVILLYLLLFPFFSQAVGVPIKESNRFIPKLMQGEIQPQNAETLFG</sequence>
<protein>
    <submittedName>
        <fullName evidence="2">Uncharacterized protein</fullName>
    </submittedName>
</protein>
<evidence type="ECO:0000256" key="1">
    <source>
        <dbReference type="SAM" id="Phobius"/>
    </source>
</evidence>
<accession>A8PH54</accession>
<feature type="transmembrane region" description="Helical" evidence="1">
    <location>
        <begin position="84"/>
        <end position="103"/>
    </location>
</feature>
<dbReference type="EMBL" id="DS239203">
    <property type="protein sequence ID" value="EDP34616.1"/>
    <property type="molecule type" value="Genomic_DNA"/>
</dbReference>
<dbReference type="AlphaFoldDB" id="A8PH54"/>
<reference evidence="2" key="1">
    <citation type="journal article" date="2007" name="Science">
        <title>Draft genome of the filarial nematode parasite Brugia malayi.</title>
        <authorList>
            <person name="Ghedin E."/>
            <person name="Wang S."/>
            <person name="Spiro D."/>
            <person name="Caler E."/>
            <person name="Zhao Q."/>
            <person name="Crabtree J."/>
            <person name="Allen J.E."/>
            <person name="Delcher A.L."/>
            <person name="Guiliano D.B."/>
            <person name="Miranda-Saavedra D."/>
            <person name="Angiuoli S.V."/>
            <person name="Creasy T."/>
            <person name="Amedeo P."/>
            <person name="Haas B."/>
            <person name="El-Sayed N.M."/>
            <person name="Wortman J.R."/>
            <person name="Feldblyum T."/>
            <person name="Tallon L."/>
            <person name="Schatz M."/>
            <person name="Shumway M."/>
            <person name="Koo H."/>
            <person name="Salzberg S.L."/>
            <person name="Schobel S."/>
            <person name="Pertea M."/>
            <person name="Pop M."/>
            <person name="White O."/>
            <person name="Barton G.J."/>
            <person name="Carlow C.K."/>
            <person name="Crawford M.J."/>
            <person name="Daub J."/>
            <person name="Dimmic M.W."/>
            <person name="Estes C.F."/>
            <person name="Foster J.M."/>
            <person name="Ganatra M."/>
            <person name="Gregory W.F."/>
            <person name="Johnson N.M."/>
            <person name="Jin J."/>
            <person name="Komuniecki R."/>
            <person name="Korf I."/>
            <person name="Kumar S."/>
            <person name="Laney S."/>
            <person name="Li B.W."/>
            <person name="Li W."/>
            <person name="Lindblom T.H."/>
            <person name="Lustigman S."/>
            <person name="Ma D."/>
            <person name="Maina C.V."/>
            <person name="Martin D.M."/>
            <person name="McCarter J.P."/>
            <person name="McReynolds L."/>
            <person name="Mitreva M."/>
            <person name="Nutman T.B."/>
            <person name="Parkinson J."/>
            <person name="Peregrin-Alvarez J.M."/>
            <person name="Poole C."/>
            <person name="Ren Q."/>
            <person name="Saunders L."/>
            <person name="Sluder A.E."/>
            <person name="Smith K."/>
            <person name="Stanke M."/>
            <person name="Unnasch T.R."/>
            <person name="Ware J."/>
            <person name="Wei A.D."/>
            <person name="Weil G."/>
            <person name="Williams D.J."/>
            <person name="Zhang Y."/>
            <person name="Williams S.A."/>
            <person name="Fraser-Liggett C."/>
            <person name="Slatko B."/>
            <person name="Blaxter M.L."/>
            <person name="Scott A.L."/>
        </authorList>
    </citation>
    <scope>NUCLEOTIDE SEQUENCE [LARGE SCALE GENOMIC DNA]</scope>
</reference>
<keyword evidence="1" id="KW-0472">Membrane</keyword>
<keyword evidence="1" id="KW-0812">Transmembrane</keyword>
<keyword evidence="1" id="KW-1133">Transmembrane helix</keyword>